<evidence type="ECO:0000313" key="3">
    <source>
        <dbReference type="Proteomes" id="UP000662939"/>
    </source>
</evidence>
<dbReference type="EMBL" id="CP070496">
    <property type="protein sequence ID" value="QSB04669.1"/>
    <property type="molecule type" value="Genomic_DNA"/>
</dbReference>
<dbReference type="Gene3D" id="3.30.70.100">
    <property type="match status" value="1"/>
</dbReference>
<name>A0A895XMP5_9ACTN</name>
<gene>
    <name evidence="2" type="ORF">JQS30_12930</name>
</gene>
<evidence type="ECO:0000313" key="2">
    <source>
        <dbReference type="EMBL" id="QSB04669.1"/>
    </source>
</evidence>
<dbReference type="InterPro" id="IPR010753">
    <property type="entry name" value="DUF1330"/>
</dbReference>
<reference evidence="2" key="1">
    <citation type="submission" date="2021-02" db="EMBL/GenBank/DDBJ databases">
        <title>Natronoglycomyces albus gen. nov., sp. nov, a haloalkaliphilic actinobacterium from a soda solonchak soil.</title>
        <authorList>
            <person name="Sorokin D.Y."/>
            <person name="Khijniak T.V."/>
            <person name="Zakharycheva A.P."/>
            <person name="Boueva O.V."/>
            <person name="Ariskina E.V."/>
            <person name="Hahnke R.L."/>
            <person name="Bunk B."/>
            <person name="Sproer C."/>
            <person name="Schumann P."/>
            <person name="Evtushenko L.I."/>
            <person name="Kublanov I.V."/>
        </authorList>
    </citation>
    <scope>NUCLEOTIDE SEQUENCE</scope>
    <source>
        <strain evidence="2">DSM 106290</strain>
    </source>
</reference>
<dbReference type="Pfam" id="PF07045">
    <property type="entry name" value="DUF1330"/>
    <property type="match status" value="1"/>
</dbReference>
<dbReference type="KEGG" id="nav:JQS30_12930"/>
<feature type="domain" description="DUF1330" evidence="1">
    <location>
        <begin position="2"/>
        <end position="95"/>
    </location>
</feature>
<proteinExistence type="predicted"/>
<sequence length="113" mass="12999">MPAYAVGLFRTKELHADMVEYLERLQATLDPFGGTFLVHGGEVESHEGDWDRDVVIIEFPGMDEARDWYNSKAYQEILPLRTRHIEGDAFVVQGVGEGYHPQQKADFFRQKLN</sequence>
<dbReference type="SUPFAM" id="SSF54909">
    <property type="entry name" value="Dimeric alpha+beta barrel"/>
    <property type="match status" value="1"/>
</dbReference>
<dbReference type="PANTHER" id="PTHR41521:SF4">
    <property type="entry name" value="BLR0684 PROTEIN"/>
    <property type="match status" value="1"/>
</dbReference>
<keyword evidence="3" id="KW-1185">Reference proteome</keyword>
<dbReference type="InterPro" id="IPR011008">
    <property type="entry name" value="Dimeric_a/b-barrel"/>
</dbReference>
<dbReference type="Proteomes" id="UP000662939">
    <property type="component" value="Chromosome"/>
</dbReference>
<protein>
    <submittedName>
        <fullName evidence="2">DUF1330 domain-containing protein</fullName>
    </submittedName>
</protein>
<accession>A0A895XMP5</accession>
<organism evidence="2 3">
    <name type="scientific">Natronoglycomyces albus</name>
    <dbReference type="NCBI Taxonomy" id="2811108"/>
    <lineage>
        <taxon>Bacteria</taxon>
        <taxon>Bacillati</taxon>
        <taxon>Actinomycetota</taxon>
        <taxon>Actinomycetes</taxon>
        <taxon>Glycomycetales</taxon>
        <taxon>Glycomycetaceae</taxon>
        <taxon>Natronoglycomyces</taxon>
    </lineage>
</organism>
<dbReference type="RefSeq" id="WP_213170665.1">
    <property type="nucleotide sequence ID" value="NZ_CP070496.1"/>
</dbReference>
<dbReference type="AlphaFoldDB" id="A0A895XMP5"/>
<dbReference type="PANTHER" id="PTHR41521">
    <property type="match status" value="1"/>
</dbReference>
<evidence type="ECO:0000259" key="1">
    <source>
        <dbReference type="Pfam" id="PF07045"/>
    </source>
</evidence>